<comment type="caution">
    <text evidence="1">The sequence shown here is derived from an EMBL/GenBank/DDBJ whole genome shotgun (WGS) entry which is preliminary data.</text>
</comment>
<dbReference type="Proteomes" id="UP000664357">
    <property type="component" value="Unassembled WGS sequence"/>
</dbReference>
<evidence type="ECO:0000313" key="2">
    <source>
        <dbReference type="Proteomes" id="UP000664357"/>
    </source>
</evidence>
<sequence length="137" mass="15889">MRVRKKGIMSFIFVTCLLFWGFTLLKTSQLQGEWLASDVYQKEYQVTITKDSIILKSEEESEEAPYRVVAKGSNRTSKYESLSFKQQIYTVVSPKSQRDSAILVKSEKGSPLKGEYILAMNKKHHPNYLDYGLKYFK</sequence>
<reference evidence="1 2" key="1">
    <citation type="submission" date="2021-03" db="EMBL/GenBank/DDBJ databases">
        <authorList>
            <person name="Gilmore M.S."/>
            <person name="Schwartzman J."/>
            <person name="Van Tyne D."/>
            <person name="Martin M."/>
            <person name="Earl A.M."/>
            <person name="Manson A.L."/>
            <person name="Straub T."/>
            <person name="Salamzade R."/>
            <person name="Saavedra J."/>
            <person name="Lebreton F."/>
            <person name="Prichula J."/>
            <person name="Schaufler K."/>
            <person name="Gaca A."/>
            <person name="Sgardioli B."/>
            <person name="Wagenaar J."/>
            <person name="Strong T."/>
        </authorList>
    </citation>
    <scope>NUCLEOTIDE SEQUENCE [LARGE SCALE GENOMIC DNA]</scope>
    <source>
        <strain evidence="1 2">665A</strain>
    </source>
</reference>
<reference evidence="1 2" key="2">
    <citation type="submission" date="2024-02" db="EMBL/GenBank/DDBJ databases">
        <title>The Genome Sequence of Enterococcus sp. DIV0159.</title>
        <authorList>
            <person name="Earl A."/>
            <person name="Manson A."/>
            <person name="Gilmore M."/>
            <person name="Sanders J."/>
            <person name="Shea T."/>
            <person name="Howe W."/>
            <person name="Livny J."/>
            <person name="Cuomo C."/>
            <person name="Neafsey D."/>
            <person name="Birren B."/>
        </authorList>
    </citation>
    <scope>NUCLEOTIDE SEQUENCE [LARGE SCALE GENOMIC DNA]</scope>
    <source>
        <strain evidence="1 2">665A</strain>
    </source>
</reference>
<accession>A0ABV0ELS5</accession>
<dbReference type="RefSeq" id="WP_207704460.1">
    <property type="nucleotide sequence ID" value="NZ_JAFREL020000001.1"/>
</dbReference>
<keyword evidence="2" id="KW-1185">Reference proteome</keyword>
<evidence type="ECO:0000313" key="1">
    <source>
        <dbReference type="EMBL" id="MEO1769549.1"/>
    </source>
</evidence>
<proteinExistence type="predicted"/>
<evidence type="ECO:0008006" key="3">
    <source>
        <dbReference type="Google" id="ProtNLM"/>
    </source>
</evidence>
<organism evidence="1 2">
    <name type="scientific">Candidatus Enterococcus ferrettii</name>
    <dbReference type="NCBI Taxonomy" id="2815324"/>
    <lineage>
        <taxon>Bacteria</taxon>
        <taxon>Bacillati</taxon>
        <taxon>Bacillota</taxon>
        <taxon>Bacilli</taxon>
        <taxon>Lactobacillales</taxon>
        <taxon>Enterococcaceae</taxon>
        <taxon>Enterococcus</taxon>
    </lineage>
</organism>
<gene>
    <name evidence="1" type="ORF">JZO67_001500</name>
</gene>
<dbReference type="EMBL" id="JAFREL020000001">
    <property type="protein sequence ID" value="MEO1769549.1"/>
    <property type="molecule type" value="Genomic_DNA"/>
</dbReference>
<protein>
    <recommendedName>
        <fullName evidence="3">Lipoprotein</fullName>
    </recommendedName>
</protein>
<name>A0ABV0ELS5_9ENTE</name>